<evidence type="ECO:0000256" key="9">
    <source>
        <dbReference type="ARBA" id="ARBA00038341"/>
    </source>
</evidence>
<evidence type="ECO:0000256" key="6">
    <source>
        <dbReference type="ARBA" id="ARBA00022989"/>
    </source>
</evidence>
<dbReference type="InterPro" id="IPR006153">
    <property type="entry name" value="Cation/H_exchanger_TM"/>
</dbReference>
<feature type="transmembrane region" description="Helical" evidence="10">
    <location>
        <begin position="296"/>
        <end position="315"/>
    </location>
</feature>
<comment type="caution">
    <text evidence="14">The sequence shown here is derived from an EMBL/GenBank/DDBJ whole genome shotgun (WGS) entry which is preliminary data.</text>
</comment>
<dbReference type="GO" id="GO:0012505">
    <property type="term" value="C:endomembrane system"/>
    <property type="evidence" value="ECO:0007669"/>
    <property type="project" value="TreeGrafter"/>
</dbReference>
<evidence type="ECO:0000256" key="7">
    <source>
        <dbReference type="ARBA" id="ARBA00023065"/>
    </source>
</evidence>
<feature type="domain" description="Cation/H(+) antiporter central" evidence="12">
    <location>
        <begin position="517"/>
        <end position="637"/>
    </location>
</feature>
<keyword evidence="2" id="KW-0813">Transport</keyword>
<evidence type="ECO:0000256" key="5">
    <source>
        <dbReference type="ARBA" id="ARBA00022958"/>
    </source>
</evidence>
<feature type="transmembrane region" description="Helical" evidence="10">
    <location>
        <begin position="167"/>
        <end position="190"/>
    </location>
</feature>
<comment type="similarity">
    <text evidence="9">Belongs to the monovalent cation:proton antiporter 2 (CPA2) transporter (TC 2.A.37) family. CHX (TC 2.A.37.4) subfamily.</text>
</comment>
<keyword evidence="15" id="KW-1185">Reference proteome</keyword>
<evidence type="ECO:0000259" key="11">
    <source>
        <dbReference type="Pfam" id="PF00999"/>
    </source>
</evidence>
<dbReference type="InterPro" id="IPR050794">
    <property type="entry name" value="CPA2_transporter"/>
</dbReference>
<protein>
    <submittedName>
        <fullName evidence="14">Uncharacterized protein</fullName>
    </submittedName>
</protein>
<evidence type="ECO:0000256" key="10">
    <source>
        <dbReference type="SAM" id="Phobius"/>
    </source>
</evidence>
<evidence type="ECO:0000256" key="3">
    <source>
        <dbReference type="ARBA" id="ARBA00022538"/>
    </source>
</evidence>
<dbReference type="AlphaFoldDB" id="A0A6A3B9K2"/>
<name>A0A6A3B9K2_HIBSY</name>
<feature type="transmembrane region" description="Helical" evidence="10">
    <location>
        <begin position="202"/>
        <end position="224"/>
    </location>
</feature>
<evidence type="ECO:0000256" key="4">
    <source>
        <dbReference type="ARBA" id="ARBA00022692"/>
    </source>
</evidence>
<dbReference type="EMBL" id="VEPZ02000910">
    <property type="protein sequence ID" value="KAE8711579.1"/>
    <property type="molecule type" value="Genomic_DNA"/>
</dbReference>
<dbReference type="InterPro" id="IPR057290">
    <property type="entry name" value="CHX17_C"/>
</dbReference>
<accession>A0A6A3B9K2</accession>
<keyword evidence="6 10" id="KW-1133">Transmembrane helix</keyword>
<dbReference type="GO" id="GO:0006885">
    <property type="term" value="P:regulation of pH"/>
    <property type="evidence" value="ECO:0007669"/>
    <property type="project" value="TreeGrafter"/>
</dbReference>
<dbReference type="Pfam" id="PF23256">
    <property type="entry name" value="CHX17_2nd"/>
    <property type="match status" value="1"/>
</dbReference>
<organism evidence="14 15">
    <name type="scientific">Hibiscus syriacus</name>
    <name type="common">Rose of Sharon</name>
    <dbReference type="NCBI Taxonomy" id="106335"/>
    <lineage>
        <taxon>Eukaryota</taxon>
        <taxon>Viridiplantae</taxon>
        <taxon>Streptophyta</taxon>
        <taxon>Embryophyta</taxon>
        <taxon>Tracheophyta</taxon>
        <taxon>Spermatophyta</taxon>
        <taxon>Magnoliopsida</taxon>
        <taxon>eudicotyledons</taxon>
        <taxon>Gunneridae</taxon>
        <taxon>Pentapetalae</taxon>
        <taxon>rosids</taxon>
        <taxon>malvids</taxon>
        <taxon>Malvales</taxon>
        <taxon>Malvaceae</taxon>
        <taxon>Malvoideae</taxon>
        <taxon>Hibiscus</taxon>
    </lineage>
</organism>
<dbReference type="GO" id="GO:1902600">
    <property type="term" value="P:proton transmembrane transport"/>
    <property type="evidence" value="ECO:0007669"/>
    <property type="project" value="InterPro"/>
</dbReference>
<evidence type="ECO:0000313" key="14">
    <source>
        <dbReference type="EMBL" id="KAE8711579.1"/>
    </source>
</evidence>
<dbReference type="PANTHER" id="PTHR32468">
    <property type="entry name" value="CATION/H + ANTIPORTER"/>
    <property type="match status" value="1"/>
</dbReference>
<reference evidence="14" key="1">
    <citation type="submission" date="2019-09" db="EMBL/GenBank/DDBJ databases">
        <title>Draft genome information of white flower Hibiscus syriacus.</title>
        <authorList>
            <person name="Kim Y.-M."/>
        </authorList>
    </citation>
    <scope>NUCLEOTIDE SEQUENCE [LARGE SCALE GENOMIC DNA]</scope>
    <source>
        <strain evidence="14">YM2019G1</strain>
    </source>
</reference>
<evidence type="ECO:0000313" key="15">
    <source>
        <dbReference type="Proteomes" id="UP000436088"/>
    </source>
</evidence>
<dbReference type="Gene3D" id="1.20.1530.20">
    <property type="match status" value="2"/>
</dbReference>
<keyword evidence="8 10" id="KW-0472">Membrane</keyword>
<evidence type="ECO:0000256" key="8">
    <source>
        <dbReference type="ARBA" id="ARBA00023136"/>
    </source>
</evidence>
<sequence length="800" mass="89245">MNNCSKSTLQVLATTNLASSPRNTATKLTLSPTALIAAEEEIAYDYTNDRWGLCTMAQPEVQSRTVKISSPDTRLRLPLLEMATYRANAGFPAIVMAGPPPPPPPFSFGNGTFEVCMALPPKINSVGIWENQTSPSVILTYSLPLLELQMLLIFTVTHLVYGILKPLGITLFASQMFAGMIMGPAVLGKIESFRDIFIRNELVLQVIDTTAGFGFCIFSFLMGVKMDASHSIRDTFFCRRMASRRAQYPKFRVGTTGPISGGRATIFYLFLLFCVFRPWMFWVIRTTPEGRPVKGVYVVIIMMLAFAYGVFTHWLDRSPLLGAFLVGLAVPDGPPLGSTMVEKFDGLANGVFLVIYVTTSTMRVNPTKMLADLSRVRFTCILVIATFLAKFISCLIASCWSRIPIRDSLAFSLIMSSKGIVELSYFSSYKDSEVLSDETFSMLTLVVLVNATIIPILVKYLYDPVSRKYASYQQRNIMHLKPNSELRILACVHRPEHVSALVDVLNITYPTKESPNVVYALHLIELVGRDSPVFIAHQKHKNLVVNSYHHIVAFNQYEKNNWETVTVNAFTAISPSKLMHEDVCTLALDKEVSFILLPFHRKWSVDGSIEDDNNVIRNMNCNVLDRAPCSTGILVDRRRKLFMSSTSTYSVGMIFLGGKDDREALTLAKRIARDPKVKLTVIHLIADEDSGNFIDWDGMLDAEVLKDIKQNDNSHGCDVKYIVLVSKHGQQASRIVQSIVGDYDLIIVGRRYGADSVQTMGLSDWSEFPELGVIGDLLVSPDLNCRISVLVVQQQDFIDS</sequence>
<feature type="transmembrane region" description="Helical" evidence="10">
    <location>
        <begin position="440"/>
        <end position="462"/>
    </location>
</feature>
<keyword evidence="7" id="KW-0406">Ion transport</keyword>
<dbReference type="GO" id="GO:0016020">
    <property type="term" value="C:membrane"/>
    <property type="evidence" value="ECO:0007669"/>
    <property type="project" value="UniProtKB-SubCell"/>
</dbReference>
<feature type="transmembrane region" description="Helical" evidence="10">
    <location>
        <begin position="376"/>
        <end position="397"/>
    </location>
</feature>
<proteinExistence type="inferred from homology"/>
<dbReference type="PANTHER" id="PTHR32468:SF17">
    <property type="entry name" value="CATION_H(+) ANTIPORTER 4"/>
    <property type="match status" value="1"/>
</dbReference>
<feature type="domain" description="Cation/H(+) antiporter C-terminal" evidence="13">
    <location>
        <begin position="649"/>
        <end position="795"/>
    </location>
</feature>
<dbReference type="Proteomes" id="UP000436088">
    <property type="component" value="Unassembled WGS sequence"/>
</dbReference>
<evidence type="ECO:0000259" key="13">
    <source>
        <dbReference type="Pfam" id="PF23259"/>
    </source>
</evidence>
<dbReference type="InterPro" id="IPR038770">
    <property type="entry name" value="Na+/solute_symporter_sf"/>
</dbReference>
<dbReference type="InterPro" id="IPR057291">
    <property type="entry name" value="CHX17_2nd"/>
</dbReference>
<dbReference type="CDD" id="cd00293">
    <property type="entry name" value="USP-like"/>
    <property type="match status" value="1"/>
</dbReference>
<dbReference type="GO" id="GO:0015297">
    <property type="term" value="F:antiporter activity"/>
    <property type="evidence" value="ECO:0007669"/>
    <property type="project" value="InterPro"/>
</dbReference>
<keyword evidence="5" id="KW-0630">Potassium</keyword>
<dbReference type="GO" id="GO:0006813">
    <property type="term" value="P:potassium ion transport"/>
    <property type="evidence" value="ECO:0007669"/>
    <property type="project" value="UniProtKB-KW"/>
</dbReference>
<feature type="transmembrane region" description="Helical" evidence="10">
    <location>
        <begin position="266"/>
        <end position="284"/>
    </location>
</feature>
<evidence type="ECO:0000256" key="2">
    <source>
        <dbReference type="ARBA" id="ARBA00022448"/>
    </source>
</evidence>
<dbReference type="Pfam" id="PF00999">
    <property type="entry name" value="Na_H_Exchanger"/>
    <property type="match status" value="1"/>
</dbReference>
<gene>
    <name evidence="14" type="ORF">F3Y22_tig00110283pilonHSYRG00032</name>
</gene>
<feature type="transmembrane region" description="Helical" evidence="10">
    <location>
        <begin position="138"/>
        <end position="161"/>
    </location>
</feature>
<dbReference type="Pfam" id="PF23259">
    <property type="entry name" value="CHX17_C"/>
    <property type="match status" value="1"/>
</dbReference>
<comment type="subcellular location">
    <subcellularLocation>
        <location evidence="1">Membrane</location>
        <topology evidence="1">Multi-pass membrane protein</topology>
    </subcellularLocation>
</comment>
<keyword evidence="4 10" id="KW-0812">Transmembrane</keyword>
<evidence type="ECO:0000259" key="12">
    <source>
        <dbReference type="Pfam" id="PF23256"/>
    </source>
</evidence>
<feature type="domain" description="Cation/H+ exchanger transmembrane" evidence="11">
    <location>
        <begin position="264"/>
        <end position="459"/>
    </location>
</feature>
<evidence type="ECO:0000256" key="1">
    <source>
        <dbReference type="ARBA" id="ARBA00004141"/>
    </source>
</evidence>
<keyword evidence="3" id="KW-0633">Potassium transport</keyword>